<reference evidence="3 6" key="3">
    <citation type="submission" date="2019-12" db="EMBL/GenBank/DDBJ databases">
        <title>Draft Genome Sequences of Six Type Strains of the Genus Massilia.</title>
        <authorList>
            <person name="Miess H."/>
            <person name="Frediansyah A."/>
            <person name="Goeker M."/>
            <person name="Gross H."/>
        </authorList>
    </citation>
    <scope>NUCLEOTIDE SEQUENCE [LARGE SCALE GENOMIC DNA]</scope>
    <source>
        <strain evidence="3 6">DSM 26639</strain>
    </source>
</reference>
<reference evidence="4 5" key="1">
    <citation type="journal article" date="2015" name="Stand. Genomic Sci.">
        <title>Genomic Encyclopedia of Bacterial and Archaeal Type Strains, Phase III: the genomes of soil and plant-associated and newly described type strains.</title>
        <authorList>
            <person name="Whitman W.B."/>
            <person name="Woyke T."/>
            <person name="Klenk H.P."/>
            <person name="Zhou Y."/>
            <person name="Lilburn T.G."/>
            <person name="Beck B.J."/>
            <person name="De Vos P."/>
            <person name="Vandamme P."/>
            <person name="Eisen J.A."/>
            <person name="Garrity G."/>
            <person name="Hugenholtz P."/>
            <person name="Kyrpides N.C."/>
        </authorList>
    </citation>
    <scope>NUCLEOTIDE SEQUENCE [LARGE SCALE GENOMIC DNA]</scope>
    <source>
        <strain evidence="4 5">CGMCC 1.10685</strain>
    </source>
</reference>
<feature type="transmembrane region" description="Helical" evidence="1">
    <location>
        <begin position="231"/>
        <end position="252"/>
    </location>
</feature>
<feature type="transmembrane region" description="Helical" evidence="1">
    <location>
        <begin position="313"/>
        <end position="329"/>
    </location>
</feature>
<evidence type="ECO:0000313" key="6">
    <source>
        <dbReference type="Proteomes" id="UP000437862"/>
    </source>
</evidence>
<evidence type="ECO:0000313" key="4">
    <source>
        <dbReference type="EMBL" id="TWI46611.1"/>
    </source>
</evidence>
<evidence type="ECO:0000256" key="2">
    <source>
        <dbReference type="SAM" id="SignalP"/>
    </source>
</evidence>
<accession>A0A562PQ84</accession>
<name>A0A562PQ84_9BURK</name>
<dbReference type="EMBL" id="CP046904">
    <property type="protein sequence ID" value="QGZ37796.1"/>
    <property type="molecule type" value="Genomic_DNA"/>
</dbReference>
<dbReference type="Proteomes" id="UP000437862">
    <property type="component" value="Chromosome"/>
</dbReference>
<protein>
    <submittedName>
        <fullName evidence="4">Uncharacterized protein</fullName>
    </submittedName>
</protein>
<keyword evidence="1" id="KW-1133">Transmembrane helix</keyword>
<reference evidence="4" key="2">
    <citation type="submission" date="2019-07" db="EMBL/GenBank/DDBJ databases">
        <authorList>
            <person name="Whitman W."/>
            <person name="Huntemann M."/>
            <person name="Clum A."/>
            <person name="Pillay M."/>
            <person name="Palaniappan K."/>
            <person name="Varghese N."/>
            <person name="Mikhailova N."/>
            <person name="Stamatis D."/>
            <person name="Reddy T."/>
            <person name="Daum C."/>
            <person name="Shapiro N."/>
            <person name="Ivanova N."/>
            <person name="Kyrpides N."/>
            <person name="Woyke T."/>
        </authorList>
    </citation>
    <scope>NUCLEOTIDE SEQUENCE</scope>
    <source>
        <strain evidence="4">CGMCC 1.10685</strain>
    </source>
</reference>
<organism evidence="4 5">
    <name type="scientific">Pseudoduganella flava</name>
    <dbReference type="NCBI Taxonomy" id="871742"/>
    <lineage>
        <taxon>Bacteria</taxon>
        <taxon>Pseudomonadati</taxon>
        <taxon>Pseudomonadota</taxon>
        <taxon>Betaproteobacteria</taxon>
        <taxon>Burkholderiales</taxon>
        <taxon>Oxalobacteraceae</taxon>
        <taxon>Telluria group</taxon>
        <taxon>Pseudoduganella</taxon>
    </lineage>
</organism>
<evidence type="ECO:0000256" key="1">
    <source>
        <dbReference type="SAM" id="Phobius"/>
    </source>
</evidence>
<evidence type="ECO:0000313" key="3">
    <source>
        <dbReference type="EMBL" id="QGZ37796.1"/>
    </source>
</evidence>
<dbReference type="AlphaFoldDB" id="A0A562PQ84"/>
<gene>
    <name evidence="3" type="ORF">GO485_01150</name>
    <name evidence="4" type="ORF">IP92_02970</name>
</gene>
<dbReference type="EMBL" id="VLKW01000005">
    <property type="protein sequence ID" value="TWI46611.1"/>
    <property type="molecule type" value="Genomic_DNA"/>
</dbReference>
<feature type="transmembrane region" description="Helical" evidence="1">
    <location>
        <begin position="287"/>
        <end position="307"/>
    </location>
</feature>
<keyword evidence="1" id="KW-0472">Membrane</keyword>
<sequence>MLRAAMLAAAFVCGANAAAECPTEQELDALRVTAVSAFNPRHPGRPLPEASLRDGITVTVEGLPVLLRQAACTAQRHKVVLFLDGRPLPDIVPYPPSNGQQQTLHFVLNRTETSRDVWTHLLGKPTFAPRDVPVSVGLEDGAAVASDVALRLRVIPMGWFALWSTLLAVLGVSFIVLARRSDVLRDPGPAPAPGVRKPYSLARTQAATWFFLILASYVFIGMVTGDYATTITNTVLGLMGISAGTVVGSSLIDQPPAGAAAIPPPSRGWLLDILSDSYGVSFHRFQMAAWTLVLSIVFIQQVYGNLAMPDFDVTLLGLMGISAGTYLGLKTTAERK</sequence>
<keyword evidence="6" id="KW-1185">Reference proteome</keyword>
<feature type="chain" id="PRO_5044617881" evidence="2">
    <location>
        <begin position="18"/>
        <end position="336"/>
    </location>
</feature>
<dbReference type="Proteomes" id="UP000315112">
    <property type="component" value="Unassembled WGS sequence"/>
</dbReference>
<keyword evidence="2" id="KW-0732">Signal</keyword>
<proteinExistence type="predicted"/>
<feature type="transmembrane region" description="Helical" evidence="1">
    <location>
        <begin position="157"/>
        <end position="178"/>
    </location>
</feature>
<feature type="transmembrane region" description="Helical" evidence="1">
    <location>
        <begin position="206"/>
        <end position="225"/>
    </location>
</feature>
<evidence type="ECO:0000313" key="5">
    <source>
        <dbReference type="Proteomes" id="UP000315112"/>
    </source>
</evidence>
<dbReference type="RefSeq" id="WP_145876205.1">
    <property type="nucleotide sequence ID" value="NZ_CP046904.1"/>
</dbReference>
<feature type="signal peptide" evidence="2">
    <location>
        <begin position="1"/>
        <end position="17"/>
    </location>
</feature>
<dbReference type="OrthoDB" id="478431at2"/>
<keyword evidence="1" id="KW-0812">Transmembrane</keyword>